<dbReference type="GO" id="GO:0004222">
    <property type="term" value="F:metalloendopeptidase activity"/>
    <property type="evidence" value="ECO:0007669"/>
    <property type="project" value="InterPro"/>
</dbReference>
<dbReference type="PANTHER" id="PTHR23076:SF97">
    <property type="entry name" value="ATP-DEPENDENT ZINC METALLOPROTEASE YME1L1"/>
    <property type="match status" value="1"/>
</dbReference>
<feature type="region of interest" description="Disordered" evidence="17">
    <location>
        <begin position="1"/>
        <end position="23"/>
    </location>
</feature>
<dbReference type="FunFam" id="3.40.50.300:FF:000001">
    <property type="entry name" value="ATP-dependent zinc metalloprotease FtsH"/>
    <property type="match status" value="1"/>
</dbReference>
<evidence type="ECO:0000256" key="13">
    <source>
        <dbReference type="ARBA" id="ARBA00023136"/>
    </source>
</evidence>
<name>A0AAU7D2J3_9BACT</name>
<dbReference type="GO" id="GO:0030163">
    <property type="term" value="P:protein catabolic process"/>
    <property type="evidence" value="ECO:0007669"/>
    <property type="project" value="UniProtKB-UniRule"/>
</dbReference>
<keyword evidence="3 15" id="KW-1003">Cell membrane</keyword>
<dbReference type="InterPro" id="IPR037219">
    <property type="entry name" value="Peptidase_M41-like"/>
</dbReference>
<dbReference type="SUPFAM" id="SSF52540">
    <property type="entry name" value="P-loop containing nucleoside triphosphate hydrolases"/>
    <property type="match status" value="1"/>
</dbReference>
<keyword evidence="8 15" id="KW-0378">Hydrolase</keyword>
<dbReference type="NCBIfam" id="TIGR01241">
    <property type="entry name" value="FtsH_fam"/>
    <property type="match status" value="1"/>
</dbReference>
<dbReference type="GO" id="GO:0005524">
    <property type="term" value="F:ATP binding"/>
    <property type="evidence" value="ECO:0007669"/>
    <property type="project" value="UniProtKB-UniRule"/>
</dbReference>
<comment type="subcellular location">
    <subcellularLocation>
        <location evidence="15">Cell membrane</location>
        <topology evidence="15">Multi-pass membrane protein</topology>
        <orientation evidence="15">Cytoplasmic side</orientation>
    </subcellularLocation>
    <subcellularLocation>
        <location evidence="1">Membrane</location>
    </subcellularLocation>
</comment>
<dbReference type="PANTHER" id="PTHR23076">
    <property type="entry name" value="METALLOPROTEASE M41 FTSH"/>
    <property type="match status" value="1"/>
</dbReference>
<dbReference type="GO" id="GO:0008270">
    <property type="term" value="F:zinc ion binding"/>
    <property type="evidence" value="ECO:0007669"/>
    <property type="project" value="UniProtKB-UniRule"/>
</dbReference>
<dbReference type="InterPro" id="IPR003960">
    <property type="entry name" value="ATPase_AAA_CS"/>
</dbReference>
<dbReference type="Gene3D" id="1.10.8.60">
    <property type="match status" value="1"/>
</dbReference>
<gene>
    <name evidence="15 19" type="primary">ftsH</name>
    <name evidence="19" type="ORF">P4G45_08025</name>
    <name evidence="20" type="ORF">P8936_08495</name>
</gene>
<evidence type="ECO:0000256" key="4">
    <source>
        <dbReference type="ARBA" id="ARBA00022670"/>
    </source>
</evidence>
<proteinExistence type="inferred from homology"/>
<feature type="region of interest" description="Disordered" evidence="17">
    <location>
        <begin position="630"/>
        <end position="651"/>
    </location>
</feature>
<dbReference type="GO" id="GO:0006508">
    <property type="term" value="P:proteolysis"/>
    <property type="evidence" value="ECO:0007669"/>
    <property type="project" value="UniProtKB-KW"/>
</dbReference>
<dbReference type="GO" id="GO:0005886">
    <property type="term" value="C:plasma membrane"/>
    <property type="evidence" value="ECO:0007669"/>
    <property type="project" value="UniProtKB-SubCell"/>
</dbReference>
<comment type="cofactor">
    <cofactor evidence="15">
        <name>Zn(2+)</name>
        <dbReference type="ChEBI" id="CHEBI:29105"/>
    </cofactor>
    <text evidence="15">Binds 1 zinc ion per subunit.</text>
</comment>
<evidence type="ECO:0000259" key="18">
    <source>
        <dbReference type="SMART" id="SM00382"/>
    </source>
</evidence>
<evidence type="ECO:0000256" key="5">
    <source>
        <dbReference type="ARBA" id="ARBA00022692"/>
    </source>
</evidence>
<evidence type="ECO:0000313" key="20">
    <source>
        <dbReference type="EMBL" id="XBH15191.1"/>
    </source>
</evidence>
<keyword evidence="4 15" id="KW-0645">Protease</keyword>
<dbReference type="InterPro" id="IPR005936">
    <property type="entry name" value="FtsH"/>
</dbReference>
<dbReference type="AlphaFoldDB" id="A0AAU7D2J3"/>
<accession>A0AAU7D2J3</accession>
<evidence type="ECO:0000256" key="1">
    <source>
        <dbReference type="ARBA" id="ARBA00004370"/>
    </source>
</evidence>
<keyword evidence="13 15" id="KW-0472">Membrane</keyword>
<dbReference type="Gene3D" id="1.20.58.760">
    <property type="entry name" value="Peptidase M41"/>
    <property type="match status" value="1"/>
</dbReference>
<comment type="similarity">
    <text evidence="16">Belongs to the AAA ATPase family.</text>
</comment>
<comment type="subunit">
    <text evidence="15">Homohexamer.</text>
</comment>
<keyword evidence="10 15" id="KW-0067">ATP-binding</keyword>
<evidence type="ECO:0000256" key="9">
    <source>
        <dbReference type="ARBA" id="ARBA00022833"/>
    </source>
</evidence>
<dbReference type="SMART" id="SM00382">
    <property type="entry name" value="AAA"/>
    <property type="match status" value="1"/>
</dbReference>
<comment type="function">
    <text evidence="15">Acts as a processive, ATP-dependent zinc metallopeptidase for both cytoplasmic and membrane proteins. Plays a role in the quality control of integral membrane proteins.</text>
</comment>
<accession>A0AAU7DCU9</accession>
<dbReference type="RefSeq" id="WP_348269151.1">
    <property type="nucleotide sequence ID" value="NZ_CP121194.1"/>
</dbReference>
<evidence type="ECO:0000256" key="8">
    <source>
        <dbReference type="ARBA" id="ARBA00022801"/>
    </source>
</evidence>
<protein>
    <recommendedName>
        <fullName evidence="15">ATP-dependent zinc metalloprotease FtsH</fullName>
        <ecNumber evidence="15">3.4.24.-</ecNumber>
    </recommendedName>
</protein>
<dbReference type="GO" id="GO:0016887">
    <property type="term" value="F:ATP hydrolysis activity"/>
    <property type="evidence" value="ECO:0007669"/>
    <property type="project" value="UniProtKB-UniRule"/>
</dbReference>
<evidence type="ECO:0000256" key="6">
    <source>
        <dbReference type="ARBA" id="ARBA00022723"/>
    </source>
</evidence>
<keyword evidence="7 15" id="KW-0547">Nucleotide-binding</keyword>
<keyword evidence="12 15" id="KW-0482">Metalloprotease</keyword>
<feature type="transmembrane region" description="Helical" evidence="15">
    <location>
        <begin position="135"/>
        <end position="154"/>
    </location>
</feature>
<keyword evidence="9 15" id="KW-0862">Zinc</keyword>
<feature type="compositionally biased region" description="Basic and acidic residues" evidence="17">
    <location>
        <begin position="11"/>
        <end position="22"/>
    </location>
</feature>
<dbReference type="InterPro" id="IPR000642">
    <property type="entry name" value="Peptidase_M41"/>
</dbReference>
<feature type="binding site" evidence="15">
    <location>
        <position position="454"/>
    </location>
    <ligand>
        <name>Zn(2+)</name>
        <dbReference type="ChEBI" id="CHEBI:29105"/>
        <note>catalytic</note>
    </ligand>
</feature>
<dbReference type="CDD" id="cd19501">
    <property type="entry name" value="RecA-like_FtsH"/>
    <property type="match status" value="1"/>
</dbReference>
<feature type="transmembrane region" description="Helical" evidence="15">
    <location>
        <begin position="27"/>
        <end position="52"/>
    </location>
</feature>
<dbReference type="KEGG" id="epl:P4G45_08025"/>
<feature type="binding site" evidence="15">
    <location>
        <position position="450"/>
    </location>
    <ligand>
        <name>Zn(2+)</name>
        <dbReference type="ChEBI" id="CHEBI:29105"/>
        <note>catalytic</note>
    </ligand>
</feature>
<feature type="binding site" evidence="15">
    <location>
        <begin position="225"/>
        <end position="232"/>
    </location>
    <ligand>
        <name>ATP</name>
        <dbReference type="ChEBI" id="CHEBI:30616"/>
    </ligand>
</feature>
<keyword evidence="6 15" id="KW-0479">Metal-binding</keyword>
<dbReference type="InterPro" id="IPR003593">
    <property type="entry name" value="AAA+_ATPase"/>
</dbReference>
<dbReference type="Pfam" id="PF17862">
    <property type="entry name" value="AAA_lid_3"/>
    <property type="match status" value="1"/>
</dbReference>
<dbReference type="InterPro" id="IPR003959">
    <property type="entry name" value="ATPase_AAA_core"/>
</dbReference>
<evidence type="ECO:0000256" key="11">
    <source>
        <dbReference type="ARBA" id="ARBA00022989"/>
    </source>
</evidence>
<evidence type="ECO:0000256" key="2">
    <source>
        <dbReference type="ARBA" id="ARBA00010044"/>
    </source>
</evidence>
<dbReference type="Gene3D" id="3.40.50.300">
    <property type="entry name" value="P-loop containing nucleotide triphosphate hydrolases"/>
    <property type="match status" value="1"/>
</dbReference>
<dbReference type="InterPro" id="IPR027417">
    <property type="entry name" value="P-loop_NTPase"/>
</dbReference>
<dbReference type="Pfam" id="PF00004">
    <property type="entry name" value="AAA"/>
    <property type="match status" value="1"/>
</dbReference>
<evidence type="ECO:0000313" key="19">
    <source>
        <dbReference type="EMBL" id="XBH11661.1"/>
    </source>
</evidence>
<feature type="binding site" evidence="15">
    <location>
        <position position="527"/>
    </location>
    <ligand>
        <name>Zn(2+)</name>
        <dbReference type="ChEBI" id="CHEBI:29105"/>
        <note>catalytic</note>
    </ligand>
</feature>
<evidence type="ECO:0000256" key="10">
    <source>
        <dbReference type="ARBA" id="ARBA00022840"/>
    </source>
</evidence>
<dbReference type="EC" id="3.4.24.-" evidence="15"/>
<feature type="domain" description="AAA+ ATPase" evidence="18">
    <location>
        <begin position="217"/>
        <end position="359"/>
    </location>
</feature>
<dbReference type="EMBL" id="CP121195">
    <property type="protein sequence ID" value="XBH15191.1"/>
    <property type="molecule type" value="Genomic_DNA"/>
</dbReference>
<dbReference type="HAMAP" id="MF_01458">
    <property type="entry name" value="FtsH"/>
    <property type="match status" value="1"/>
</dbReference>
<dbReference type="PROSITE" id="PS00674">
    <property type="entry name" value="AAA"/>
    <property type="match status" value="1"/>
</dbReference>
<evidence type="ECO:0000256" key="14">
    <source>
        <dbReference type="ARBA" id="ARBA00061570"/>
    </source>
</evidence>
<evidence type="ECO:0000256" key="17">
    <source>
        <dbReference type="SAM" id="MobiDB-lite"/>
    </source>
</evidence>
<dbReference type="InterPro" id="IPR041569">
    <property type="entry name" value="AAA_lid_3"/>
</dbReference>
<evidence type="ECO:0000256" key="3">
    <source>
        <dbReference type="ARBA" id="ARBA00022475"/>
    </source>
</evidence>
<dbReference type="SUPFAM" id="SSF140990">
    <property type="entry name" value="FtsH protease domain-like"/>
    <property type="match status" value="1"/>
</dbReference>
<keyword evidence="11 15" id="KW-1133">Transmembrane helix</keyword>
<dbReference type="FunFam" id="1.20.58.760:FF:000001">
    <property type="entry name" value="ATP-dependent zinc metalloprotease FtsH"/>
    <property type="match status" value="1"/>
</dbReference>
<evidence type="ECO:0000256" key="16">
    <source>
        <dbReference type="RuleBase" id="RU003651"/>
    </source>
</evidence>
<keyword evidence="5 15" id="KW-0812">Transmembrane</keyword>
<dbReference type="EMBL" id="CP121194">
    <property type="protein sequence ID" value="XBH11661.1"/>
    <property type="molecule type" value="Genomic_DNA"/>
</dbReference>
<feature type="compositionally biased region" description="Basic and acidic residues" evidence="17">
    <location>
        <begin position="640"/>
        <end position="651"/>
    </location>
</feature>
<comment type="similarity">
    <text evidence="2 15">In the C-terminal section; belongs to the peptidase M41 family.</text>
</comment>
<feature type="active site" evidence="15">
    <location>
        <position position="451"/>
    </location>
</feature>
<dbReference type="Pfam" id="PF01434">
    <property type="entry name" value="Peptidase_M41"/>
    <property type="match status" value="1"/>
</dbReference>
<evidence type="ECO:0000256" key="15">
    <source>
        <dbReference type="HAMAP-Rule" id="MF_01458"/>
    </source>
</evidence>
<dbReference type="Gene3D" id="3.30.720.210">
    <property type="match status" value="1"/>
</dbReference>
<sequence>MDESNLSPRKRNNDDPKKHQEQSGRQFRFGIGYLITSLLALWLIQLLTTVLFSGATEIPYNEFKKKLAAGQLVNITIGARSIDGKMKNPTPNAFPPTVPFTAFPAPAGDPKLIEELQNANIPYRFERPPNPIGEFLLGYLLPMVMLGGFWYMGYRRAAGGAGGIFGVGRSKAIEVKPEDISVTYKDVGGADEAIAELQEIIQFLKAPEQFAQLGGHIPKGVLLVGPPGTGKTLLAKATAGEAKVAFFETSGSEFVEMFVGVGAARVRDLFEQARRAAPAIVFIDEIDAIGQSRGGVMRLGSNDEREQTLNQLLAEIDGFKTDASAPVIIMAATNRPEVLDPALLRAGRFDRQIAIGNPDLIGRVEILRIHSKRVKLAADFDIERAARMTAGFSGADLANAMNEAALLAARHKAVAVTLNDFEVAIERVVAGSEKKSRVMNEQERKTVAYHESGHALVAELVPHGEPVSKISIVPHSRGALGYTMQMPTEDRYLLTIDELKDRIAVMLGGRAAEIVEFQIISTGASDDIMRATELARRMVVEYGMSEKLGSVRYAGQQLQYLGTSVEDNSQISPETRQAIDEEVQRLITEQYQRAQALLKDHREGLKTLAQQLLAQETVSGNAVKEALAKNSASEAIATSKHGEESRKAVEV</sequence>
<organism evidence="19">
    <name type="scientific">Edaphobacter paludis</name>
    <dbReference type="NCBI Taxonomy" id="3035702"/>
    <lineage>
        <taxon>Bacteria</taxon>
        <taxon>Pseudomonadati</taxon>
        <taxon>Acidobacteriota</taxon>
        <taxon>Terriglobia</taxon>
        <taxon>Terriglobales</taxon>
        <taxon>Acidobacteriaceae</taxon>
        <taxon>Edaphobacter</taxon>
    </lineage>
</organism>
<evidence type="ECO:0000256" key="7">
    <source>
        <dbReference type="ARBA" id="ARBA00022741"/>
    </source>
</evidence>
<dbReference type="FunFam" id="1.10.8.60:FF:000001">
    <property type="entry name" value="ATP-dependent zinc metalloprotease FtsH"/>
    <property type="match status" value="1"/>
</dbReference>
<reference evidence="19" key="1">
    <citation type="submission" date="2023-03" db="EMBL/GenBank/DDBJ databases">
        <title>Edaphobacter sp.</title>
        <authorList>
            <person name="Huber K.J."/>
            <person name="Papendorf J."/>
            <person name="Pilke C."/>
            <person name="Bunk B."/>
            <person name="Sproeer C."/>
            <person name="Pester M."/>
        </authorList>
    </citation>
    <scope>NUCLEOTIDE SEQUENCE</scope>
    <source>
        <strain evidence="19">DSM 109919</strain>
        <strain evidence="20">DSM 109920</strain>
    </source>
</reference>
<dbReference type="InterPro" id="IPR011546">
    <property type="entry name" value="Pept_M41_FtsH_extracell"/>
</dbReference>
<dbReference type="Pfam" id="PF06480">
    <property type="entry name" value="FtsH_ext"/>
    <property type="match status" value="1"/>
</dbReference>
<dbReference type="GO" id="GO:0004176">
    <property type="term" value="F:ATP-dependent peptidase activity"/>
    <property type="evidence" value="ECO:0007669"/>
    <property type="project" value="InterPro"/>
</dbReference>
<comment type="similarity">
    <text evidence="14 15">In the central section; belongs to the AAA ATPase family.</text>
</comment>
<evidence type="ECO:0000256" key="12">
    <source>
        <dbReference type="ARBA" id="ARBA00023049"/>
    </source>
</evidence>